<dbReference type="InterPro" id="IPR006641">
    <property type="entry name" value="YqgF/RNaseH-like_dom"/>
</dbReference>
<dbReference type="Proteomes" id="UP000063965">
    <property type="component" value="Chromosome"/>
</dbReference>
<evidence type="ECO:0000256" key="1">
    <source>
        <dbReference type="ARBA" id="ARBA00022490"/>
    </source>
</evidence>
<keyword evidence="3 5" id="KW-0540">Nuclease</keyword>
<keyword evidence="1 5" id="KW-0963">Cytoplasm</keyword>
<reference evidence="7 8" key="1">
    <citation type="journal article" date="2015" name="Genome Biol. Evol.">
        <title>Distinctive Genome Reduction Rates Revealed by Genomic Analyses of Two Coxiella-Like Endosymbionts in Ticks.</title>
        <authorList>
            <person name="Gottlieb Y."/>
            <person name="Lalzar I."/>
            <person name="Klasson L."/>
        </authorList>
    </citation>
    <scope>NUCLEOTIDE SEQUENCE [LARGE SCALE GENOMIC DNA]</scope>
    <source>
        <strain evidence="7 8">CRt</strain>
    </source>
</reference>
<dbReference type="NCBIfam" id="TIGR00250">
    <property type="entry name" value="RNAse_H_YqgF"/>
    <property type="match status" value="1"/>
</dbReference>
<dbReference type="HAMAP" id="MF_00651">
    <property type="entry name" value="Nuclease_YqgF"/>
    <property type="match status" value="1"/>
</dbReference>
<comment type="subcellular location">
    <subcellularLocation>
        <location evidence="5">Cytoplasm</location>
    </subcellularLocation>
</comment>
<dbReference type="Pfam" id="PF03652">
    <property type="entry name" value="RuvX"/>
    <property type="match status" value="1"/>
</dbReference>
<name>A0ABM5UVV4_9COXI</name>
<evidence type="ECO:0000256" key="5">
    <source>
        <dbReference type="HAMAP-Rule" id="MF_00651"/>
    </source>
</evidence>
<dbReference type="RefSeq" id="WP_048875839.1">
    <property type="nucleotide sequence ID" value="NZ_CP011126.1"/>
</dbReference>
<dbReference type="CDD" id="cd16964">
    <property type="entry name" value="YqgF"/>
    <property type="match status" value="1"/>
</dbReference>
<protein>
    <recommendedName>
        <fullName evidence="5">Putative pre-16S rRNA nuclease</fullName>
        <ecNumber evidence="5">3.1.-.-</ecNumber>
    </recommendedName>
</protein>
<dbReference type="PANTHER" id="PTHR33317:SF4">
    <property type="entry name" value="POLYNUCLEOTIDYL TRANSFERASE, RIBONUCLEASE H-LIKE SUPERFAMILY PROTEIN"/>
    <property type="match status" value="1"/>
</dbReference>
<comment type="similarity">
    <text evidence="5">Belongs to the YqgF HJR family.</text>
</comment>
<feature type="domain" description="YqgF/RNase H-like" evidence="6">
    <location>
        <begin position="9"/>
        <end position="109"/>
    </location>
</feature>
<evidence type="ECO:0000259" key="6">
    <source>
        <dbReference type="SMART" id="SM00732"/>
    </source>
</evidence>
<dbReference type="InterPro" id="IPR005227">
    <property type="entry name" value="YqgF"/>
</dbReference>
<keyword evidence="2 5" id="KW-0690">Ribosome biogenesis</keyword>
<accession>A0ABM5UVV4</accession>
<dbReference type="EC" id="3.1.-.-" evidence="5"/>
<evidence type="ECO:0000313" key="8">
    <source>
        <dbReference type="Proteomes" id="UP000063965"/>
    </source>
</evidence>
<dbReference type="SMART" id="SM00732">
    <property type="entry name" value="YqgFc"/>
    <property type="match status" value="1"/>
</dbReference>
<dbReference type="Gene3D" id="3.30.420.140">
    <property type="entry name" value="YqgF/RNase H-like domain"/>
    <property type="match status" value="1"/>
</dbReference>
<evidence type="ECO:0000256" key="4">
    <source>
        <dbReference type="ARBA" id="ARBA00022801"/>
    </source>
</evidence>
<evidence type="ECO:0000313" key="7">
    <source>
        <dbReference type="EMBL" id="AKQ34040.1"/>
    </source>
</evidence>
<evidence type="ECO:0000256" key="3">
    <source>
        <dbReference type="ARBA" id="ARBA00022722"/>
    </source>
</evidence>
<evidence type="ECO:0000256" key="2">
    <source>
        <dbReference type="ARBA" id="ARBA00022517"/>
    </source>
</evidence>
<proteinExistence type="inferred from homology"/>
<dbReference type="EMBL" id="CP011126">
    <property type="protein sequence ID" value="AKQ34040.1"/>
    <property type="molecule type" value="Genomic_DNA"/>
</dbReference>
<keyword evidence="8" id="KW-1185">Reference proteome</keyword>
<dbReference type="PANTHER" id="PTHR33317">
    <property type="entry name" value="POLYNUCLEOTIDYL TRANSFERASE, RIBONUCLEASE H-LIKE SUPERFAMILY PROTEIN"/>
    <property type="match status" value="1"/>
</dbReference>
<comment type="function">
    <text evidence="5">Could be a nuclease involved in processing of the 5'-end of pre-16S rRNA.</text>
</comment>
<dbReference type="SUPFAM" id="SSF53098">
    <property type="entry name" value="Ribonuclease H-like"/>
    <property type="match status" value="1"/>
</dbReference>
<dbReference type="InterPro" id="IPR037027">
    <property type="entry name" value="YqgF/RNaseH-like_dom_sf"/>
</dbReference>
<dbReference type="InterPro" id="IPR012337">
    <property type="entry name" value="RNaseH-like_sf"/>
</dbReference>
<keyword evidence="4 5" id="KW-0378">Hydrolase</keyword>
<sequence length="151" mass="17066">MNAIKFSHFTALGFDFGLKRIGVAVGQTLTQSANPVAILKAGKGVPDWEKVKELIETWKVDVLIVGIPYNMDGSEQPLTHAARKFANKLKLKSGLPVYTIDERLTTIEAKRFWFEQKFQKNVKLPQQFDSHAAKLILEQWLQENVGRIDNG</sequence>
<gene>
    <name evidence="7" type="ORF">CleRT_15930</name>
</gene>
<organism evidence="7 8">
    <name type="scientific">Candidatus Coxiella mudrowiae</name>
    <dbReference type="NCBI Taxonomy" id="2054173"/>
    <lineage>
        <taxon>Bacteria</taxon>
        <taxon>Pseudomonadati</taxon>
        <taxon>Pseudomonadota</taxon>
        <taxon>Gammaproteobacteria</taxon>
        <taxon>Legionellales</taxon>
        <taxon>Coxiellaceae</taxon>
        <taxon>Coxiella</taxon>
    </lineage>
</organism>